<organism evidence="2 3">
    <name type="scientific">Streptomyces pathocidini</name>
    <dbReference type="NCBI Taxonomy" id="1650571"/>
    <lineage>
        <taxon>Bacteria</taxon>
        <taxon>Bacillati</taxon>
        <taxon>Actinomycetota</taxon>
        <taxon>Actinomycetes</taxon>
        <taxon>Kitasatosporales</taxon>
        <taxon>Streptomycetaceae</taxon>
        <taxon>Streptomyces</taxon>
    </lineage>
</organism>
<dbReference type="Proteomes" id="UP001611548">
    <property type="component" value="Unassembled WGS sequence"/>
</dbReference>
<keyword evidence="1" id="KW-0812">Transmembrane</keyword>
<dbReference type="RefSeq" id="WP_398718902.1">
    <property type="nucleotide sequence ID" value="NZ_JBIRWE010000008.1"/>
</dbReference>
<gene>
    <name evidence="2" type="ORF">ACH429_19330</name>
</gene>
<evidence type="ECO:0000313" key="3">
    <source>
        <dbReference type="Proteomes" id="UP001611548"/>
    </source>
</evidence>
<proteinExistence type="predicted"/>
<evidence type="ECO:0000313" key="2">
    <source>
        <dbReference type="EMBL" id="MFI1966227.1"/>
    </source>
</evidence>
<accession>A0ABW7UX74</accession>
<feature type="transmembrane region" description="Helical" evidence="1">
    <location>
        <begin position="31"/>
        <end position="49"/>
    </location>
</feature>
<dbReference type="EMBL" id="JBIRWE010000008">
    <property type="protein sequence ID" value="MFI1966227.1"/>
    <property type="molecule type" value="Genomic_DNA"/>
</dbReference>
<protein>
    <recommendedName>
        <fullName evidence="4">Integral membrane protein</fullName>
    </recommendedName>
</protein>
<sequence>MPGSAKTMAALTVGALVLVTAYTVALGGNGWLWFGWVVLGLLTVAVVATDHTHHGPTHRPTHRT</sequence>
<name>A0ABW7UX74_9ACTN</name>
<evidence type="ECO:0000256" key="1">
    <source>
        <dbReference type="SAM" id="Phobius"/>
    </source>
</evidence>
<keyword evidence="1" id="KW-1133">Transmembrane helix</keyword>
<comment type="caution">
    <text evidence="2">The sequence shown here is derived from an EMBL/GenBank/DDBJ whole genome shotgun (WGS) entry which is preliminary data.</text>
</comment>
<keyword evidence="1" id="KW-0472">Membrane</keyword>
<keyword evidence="3" id="KW-1185">Reference proteome</keyword>
<evidence type="ECO:0008006" key="4">
    <source>
        <dbReference type="Google" id="ProtNLM"/>
    </source>
</evidence>
<reference evidence="2 3" key="1">
    <citation type="submission" date="2024-10" db="EMBL/GenBank/DDBJ databases">
        <title>The Natural Products Discovery Center: Release of the First 8490 Sequenced Strains for Exploring Actinobacteria Biosynthetic Diversity.</title>
        <authorList>
            <person name="Kalkreuter E."/>
            <person name="Kautsar S.A."/>
            <person name="Yang D."/>
            <person name="Bader C.D."/>
            <person name="Teijaro C.N."/>
            <person name="Fluegel L."/>
            <person name="Davis C.M."/>
            <person name="Simpson J.R."/>
            <person name="Lauterbach L."/>
            <person name="Steele A.D."/>
            <person name="Gui C."/>
            <person name="Meng S."/>
            <person name="Li G."/>
            <person name="Viehrig K."/>
            <person name="Ye F."/>
            <person name="Su P."/>
            <person name="Kiefer A.F."/>
            <person name="Nichols A."/>
            <person name="Cepeda A.J."/>
            <person name="Yan W."/>
            <person name="Fan B."/>
            <person name="Jiang Y."/>
            <person name="Adhikari A."/>
            <person name="Zheng C.-J."/>
            <person name="Schuster L."/>
            <person name="Cowan T.M."/>
            <person name="Smanski M.J."/>
            <person name="Chevrette M.G."/>
            <person name="De Carvalho L.P.S."/>
            <person name="Shen B."/>
        </authorList>
    </citation>
    <scope>NUCLEOTIDE SEQUENCE [LARGE SCALE GENOMIC DNA]</scope>
    <source>
        <strain evidence="2 3">NPDC020327</strain>
    </source>
</reference>